<dbReference type="AlphaFoldDB" id="A0A9J6CQH1"/>
<dbReference type="EMBL" id="JADBJN010000001">
    <property type="protein sequence ID" value="KAG5684200.1"/>
    <property type="molecule type" value="Genomic_DNA"/>
</dbReference>
<dbReference type="InterPro" id="IPR051336">
    <property type="entry name" value="RhoGEF_Guanine_NuclExch_SF"/>
</dbReference>
<sequence>MASNNKFVQEKINELLVTHNKLENKEDFKSPMLRKLHENNDKVRKLRDLFENTEIDISFNNSVTIKDENCTKSLTKRKSESPPTPKFEFTNYLPSFDCLKGFNSSKVSPQKNINKTERIINELVEKEREYIDTLERGIDSYVRLIDNADESFIKIPRQIRHEKFKLFGNIEEIHALHKLIVLPELVSCNHNDVQKLADIFIKLTENETFYPYINYAITYNNSKTMALHYIQFFSVVQKHYDDHLGVFSFLLQPIQKLTRYPLLIEEIIKDLSKNMHENKNTLAMLCIAKKKLEKFLLRLNNSLKLNDIIEAHQLSITLQNGFLSSLQIEFGVDLNKPTFLIVPSFSDFADFQAPFNVFDFGKFIKTESIECHEQRPTYRFFYGELFIFEKYLMYTKKSDSNSGNSNSLLYRNKFKYGPNITIELRQDDRMLTIIEGTREVSFITNTIEKILKLNDLIKKFYDARKSSDSAFFDEHCVAKSSIAAIAKNDHNNKNETPKKDKDDDNFLTDSSSDSEYEYDNFKMDPNDDDEKEEENILEISNSRFFFHFD</sequence>
<protein>
    <recommendedName>
        <fullName evidence="3">DH domain-containing protein</fullName>
    </recommendedName>
</protein>
<dbReference type="SMART" id="SM00325">
    <property type="entry name" value="RhoGEF"/>
    <property type="match status" value="1"/>
</dbReference>
<feature type="domain" description="DH" evidence="3">
    <location>
        <begin position="115"/>
        <end position="302"/>
    </location>
</feature>
<evidence type="ECO:0000259" key="3">
    <source>
        <dbReference type="PROSITE" id="PS50010"/>
    </source>
</evidence>
<dbReference type="InterPro" id="IPR000219">
    <property type="entry name" value="DH_dom"/>
</dbReference>
<dbReference type="PANTHER" id="PTHR22826:SF209">
    <property type="entry name" value="DH DOMAIN-CONTAINING PROTEIN"/>
    <property type="match status" value="1"/>
</dbReference>
<dbReference type="GO" id="GO:0005737">
    <property type="term" value="C:cytoplasm"/>
    <property type="evidence" value="ECO:0007669"/>
    <property type="project" value="TreeGrafter"/>
</dbReference>
<keyword evidence="5" id="KW-1185">Reference proteome</keyword>
<keyword evidence="1" id="KW-0344">Guanine-nucleotide releasing factor</keyword>
<dbReference type="PANTHER" id="PTHR22826">
    <property type="entry name" value="RHO GUANINE EXCHANGE FACTOR-RELATED"/>
    <property type="match status" value="1"/>
</dbReference>
<dbReference type="OrthoDB" id="6152532at2759"/>
<dbReference type="SUPFAM" id="SSF48065">
    <property type="entry name" value="DBL homology domain (DH-domain)"/>
    <property type="match status" value="1"/>
</dbReference>
<evidence type="ECO:0000313" key="4">
    <source>
        <dbReference type="EMBL" id="KAG5684200.1"/>
    </source>
</evidence>
<dbReference type="InterPro" id="IPR035899">
    <property type="entry name" value="DBL_dom_sf"/>
</dbReference>
<dbReference type="PROSITE" id="PS50010">
    <property type="entry name" value="DH_2"/>
    <property type="match status" value="1"/>
</dbReference>
<dbReference type="Gene3D" id="1.20.900.10">
    <property type="entry name" value="Dbl homology (DH) domain"/>
    <property type="match status" value="1"/>
</dbReference>
<evidence type="ECO:0000256" key="1">
    <source>
        <dbReference type="ARBA" id="ARBA00022658"/>
    </source>
</evidence>
<reference evidence="4" key="1">
    <citation type="submission" date="2021-03" db="EMBL/GenBank/DDBJ databases">
        <title>Chromosome level genome of the anhydrobiotic midge Polypedilum vanderplanki.</title>
        <authorList>
            <person name="Yoshida Y."/>
            <person name="Kikawada T."/>
            <person name="Gusev O."/>
        </authorList>
    </citation>
    <scope>NUCLEOTIDE SEQUENCE</scope>
    <source>
        <strain evidence="4">NIAS01</strain>
        <tissue evidence="4">Whole body or cell culture</tissue>
    </source>
</reference>
<feature type="compositionally biased region" description="Basic and acidic residues" evidence="2">
    <location>
        <begin position="488"/>
        <end position="504"/>
    </location>
</feature>
<comment type="caution">
    <text evidence="4">The sequence shown here is derived from an EMBL/GenBank/DDBJ whole genome shotgun (WGS) entry which is preliminary data.</text>
</comment>
<evidence type="ECO:0000313" key="5">
    <source>
        <dbReference type="Proteomes" id="UP001107558"/>
    </source>
</evidence>
<organism evidence="4 5">
    <name type="scientific">Polypedilum vanderplanki</name>
    <name type="common">Sleeping chironomid midge</name>
    <dbReference type="NCBI Taxonomy" id="319348"/>
    <lineage>
        <taxon>Eukaryota</taxon>
        <taxon>Metazoa</taxon>
        <taxon>Ecdysozoa</taxon>
        <taxon>Arthropoda</taxon>
        <taxon>Hexapoda</taxon>
        <taxon>Insecta</taxon>
        <taxon>Pterygota</taxon>
        <taxon>Neoptera</taxon>
        <taxon>Endopterygota</taxon>
        <taxon>Diptera</taxon>
        <taxon>Nematocera</taxon>
        <taxon>Chironomoidea</taxon>
        <taxon>Chironomidae</taxon>
        <taxon>Chironominae</taxon>
        <taxon>Polypedilum</taxon>
        <taxon>Polypedilum</taxon>
    </lineage>
</organism>
<name>A0A9J6CQH1_POLVA</name>
<proteinExistence type="predicted"/>
<evidence type="ECO:0000256" key="2">
    <source>
        <dbReference type="SAM" id="MobiDB-lite"/>
    </source>
</evidence>
<gene>
    <name evidence="4" type="ORF">PVAND_013439</name>
</gene>
<dbReference type="GO" id="GO:0005085">
    <property type="term" value="F:guanyl-nucleotide exchange factor activity"/>
    <property type="evidence" value="ECO:0007669"/>
    <property type="project" value="UniProtKB-KW"/>
</dbReference>
<dbReference type="Proteomes" id="UP001107558">
    <property type="component" value="Chromosome 1"/>
</dbReference>
<dbReference type="Pfam" id="PF00621">
    <property type="entry name" value="RhoGEF"/>
    <property type="match status" value="1"/>
</dbReference>
<accession>A0A9J6CQH1</accession>
<feature type="region of interest" description="Disordered" evidence="2">
    <location>
        <begin position="488"/>
        <end position="533"/>
    </location>
</feature>